<dbReference type="RefSeq" id="WP_025634009.1">
    <property type="nucleotide sequence ID" value="NZ_CP114196.1"/>
</dbReference>
<evidence type="ECO:0000256" key="2">
    <source>
        <dbReference type="SAM" id="MobiDB-lite"/>
    </source>
</evidence>
<reference evidence="3" key="1">
    <citation type="submission" date="2022-12" db="EMBL/GenBank/DDBJ databases">
        <title>Vibrio parahaemolyticus become highly virulent by producing novel Tc toxins.</title>
        <authorList>
            <person name="Yang F."/>
            <person name="You Y."/>
            <person name="Lai Q."/>
            <person name="Xu L."/>
            <person name="Li F."/>
        </authorList>
    </citation>
    <scope>NUCLEOTIDE SEQUENCE</scope>
    <source>
        <strain evidence="3">Vp-HL-202005</strain>
        <plasmid evidence="3">pHLA</plasmid>
    </source>
</reference>
<dbReference type="CDD" id="cd16431">
    <property type="entry name" value="IcmE"/>
    <property type="match status" value="1"/>
</dbReference>
<feature type="region of interest" description="Disordered" evidence="2">
    <location>
        <begin position="35"/>
        <end position="157"/>
    </location>
</feature>
<dbReference type="Proteomes" id="UP001156560">
    <property type="component" value="Plasmid pHLA"/>
</dbReference>
<name>A0AA47JMN4_VIBPH</name>
<organism evidence="3 4">
    <name type="scientific">Vibrio parahaemolyticus</name>
    <dbReference type="NCBI Taxonomy" id="670"/>
    <lineage>
        <taxon>Bacteria</taxon>
        <taxon>Pseudomonadati</taxon>
        <taxon>Pseudomonadota</taxon>
        <taxon>Gammaproteobacteria</taxon>
        <taxon>Vibrionales</taxon>
        <taxon>Vibrionaceae</taxon>
        <taxon>Vibrio</taxon>
    </lineage>
</organism>
<keyword evidence="1" id="KW-0175">Coiled coil</keyword>
<dbReference type="EMBL" id="CP114196">
    <property type="protein sequence ID" value="WAT93632.1"/>
    <property type="molecule type" value="Genomic_DNA"/>
</dbReference>
<feature type="compositionally biased region" description="Polar residues" evidence="2">
    <location>
        <begin position="55"/>
        <end position="66"/>
    </location>
</feature>
<feature type="compositionally biased region" description="Basic and acidic residues" evidence="2">
    <location>
        <begin position="35"/>
        <end position="54"/>
    </location>
</feature>
<proteinExistence type="predicted"/>
<dbReference type="InterPro" id="IPR049855">
    <property type="entry name" value="DotG/IcmE-like_C"/>
</dbReference>
<sequence>MKLKKIAIVVGLFVVAAGGIGYAIYMASNQVTEDLSGKGDKTAGRPVVKTDDVIKNSTDGTISVPENSPIAKETEEREKNARKQAATNGESHISKTRVQESATGPDTKTEVDKPKSQEVDPLGQEVKSGKDAESKKTNSDTEENSAGRDVKLPLPKQDIETSSQLEDLRNELATTKMSLKAQEIKNRNDKADAERQRLIQLEAERQKKISEGAQALFSGLPYAPDTGEKYKITYSKKADIYSKTSQFVFDPSDAEQEVASALYRSDGGQTQMGIHPNYYKKENTVGYTDNEKETSNEKYRQPPVEVDQESIVFDAGELVYARTTLPIDSDIPGPIRIRLLTGKAEGSIAFGEMELIEQAPGVALTVTSVIRDGKQIPVKAWVLSAETEKALIEGEVDHHYIQRFGGMFAGLFMTGFLDSLIDTTVTTSNGETTTSTGAIDNTRDRIVYSIAKAAQGFLPILYDNARRPVQVEIPKGQTMYLLFENQVLETDEIQTPNQSDLLKMMAEQNRLTEVNSEETDLSSEIRKSNIGQNVSIPSDNKTRLWN</sequence>
<dbReference type="AlphaFoldDB" id="A0AA47JMN4"/>
<feature type="compositionally biased region" description="Basic and acidic residues" evidence="2">
    <location>
        <begin position="107"/>
        <end position="118"/>
    </location>
</feature>
<feature type="compositionally biased region" description="Basic and acidic residues" evidence="2">
    <location>
        <begin position="127"/>
        <end position="151"/>
    </location>
</feature>
<evidence type="ECO:0000313" key="3">
    <source>
        <dbReference type="EMBL" id="WAT93632.1"/>
    </source>
</evidence>
<gene>
    <name evidence="3" type="ORF">O1Q84_26300</name>
</gene>
<evidence type="ECO:0000256" key="1">
    <source>
        <dbReference type="SAM" id="Coils"/>
    </source>
</evidence>
<feature type="coiled-coil region" evidence="1">
    <location>
        <begin position="165"/>
        <end position="211"/>
    </location>
</feature>
<evidence type="ECO:0000313" key="4">
    <source>
        <dbReference type="Proteomes" id="UP001156560"/>
    </source>
</evidence>
<keyword evidence="3" id="KW-0614">Plasmid</keyword>
<protein>
    <submittedName>
        <fullName evidence="3">DotG/IcmE/VirB10 family protein</fullName>
    </submittedName>
</protein>
<accession>A0AA47JMN4</accession>
<geneLocation type="plasmid" evidence="3 4">
    <name>pHLA</name>
</geneLocation>
<feature type="compositionally biased region" description="Basic and acidic residues" evidence="2">
    <location>
        <begin position="72"/>
        <end position="81"/>
    </location>
</feature>